<dbReference type="PROSITE" id="PS51272">
    <property type="entry name" value="SLH"/>
    <property type="match status" value="3"/>
</dbReference>
<dbReference type="GO" id="GO:0031176">
    <property type="term" value="F:endo-1,4-beta-xylanase activity"/>
    <property type="evidence" value="ECO:0007669"/>
    <property type="project" value="UniProtKB-EC"/>
</dbReference>
<keyword evidence="3" id="KW-0378">Hydrolase</keyword>
<dbReference type="AlphaFoldDB" id="A0A162MIA2"/>
<evidence type="ECO:0000256" key="1">
    <source>
        <dbReference type="ARBA" id="ARBA00022737"/>
    </source>
</evidence>
<dbReference type="OrthoDB" id="1703838at2"/>
<feature type="domain" description="SLH" evidence="2">
    <location>
        <begin position="202"/>
        <end position="264"/>
    </location>
</feature>
<gene>
    <name evidence="3" type="primary">xynA1_1</name>
    <name evidence="3" type="ORF">ATZ99_13300</name>
</gene>
<keyword evidence="3" id="KW-0119">Carbohydrate metabolism</keyword>
<protein>
    <submittedName>
        <fullName evidence="3">Endo-1,4-beta-xylanase A</fullName>
        <ecNumber evidence="3">3.2.1.8</ecNumber>
    </submittedName>
</protein>
<evidence type="ECO:0000259" key="2">
    <source>
        <dbReference type="PROSITE" id="PS51272"/>
    </source>
</evidence>
<keyword evidence="4" id="KW-1185">Reference proteome</keyword>
<dbReference type="RefSeq" id="WP_157074727.1">
    <property type="nucleotide sequence ID" value="NZ_LOHZ01000030.1"/>
</dbReference>
<keyword evidence="3" id="KW-0326">Glycosidase</keyword>
<feature type="domain" description="SLH" evidence="2">
    <location>
        <begin position="137"/>
        <end position="200"/>
    </location>
</feature>
<dbReference type="EMBL" id="LOHZ01000030">
    <property type="protein sequence ID" value="KYO66138.1"/>
    <property type="molecule type" value="Genomic_DNA"/>
</dbReference>
<keyword evidence="3" id="KW-0624">Polysaccharide degradation</keyword>
<evidence type="ECO:0000313" key="3">
    <source>
        <dbReference type="EMBL" id="KYO66138.1"/>
    </source>
</evidence>
<dbReference type="EC" id="3.2.1.8" evidence="3"/>
<evidence type="ECO:0000313" key="4">
    <source>
        <dbReference type="Proteomes" id="UP000075737"/>
    </source>
</evidence>
<keyword evidence="1" id="KW-0677">Repeat</keyword>
<organism evidence="3 4">
    <name type="scientific">Thermovenabulum gondwanense</name>
    <dbReference type="NCBI Taxonomy" id="520767"/>
    <lineage>
        <taxon>Bacteria</taxon>
        <taxon>Bacillati</taxon>
        <taxon>Bacillota</taxon>
        <taxon>Clostridia</taxon>
        <taxon>Thermosediminibacterales</taxon>
        <taxon>Thermosediminibacteraceae</taxon>
        <taxon>Thermovenabulum</taxon>
    </lineage>
</organism>
<dbReference type="GO" id="GO:0045493">
    <property type="term" value="P:xylan catabolic process"/>
    <property type="evidence" value="ECO:0007669"/>
    <property type="project" value="UniProtKB-KW"/>
</dbReference>
<dbReference type="Pfam" id="PF00395">
    <property type="entry name" value="SLH"/>
    <property type="match status" value="2"/>
</dbReference>
<keyword evidence="3" id="KW-0858">Xylan degradation</keyword>
<accession>A0A162MIA2</accession>
<proteinExistence type="predicted"/>
<dbReference type="STRING" id="520767.ATZ99_13300"/>
<dbReference type="Proteomes" id="UP000075737">
    <property type="component" value="Unassembled WGS sequence"/>
</dbReference>
<feature type="domain" description="SLH" evidence="2">
    <location>
        <begin position="71"/>
        <end position="133"/>
    </location>
</feature>
<sequence length="842" mass="95306">MHYYENSRNKNWCNMRFYKKKVFFSGRLNKCNALLILILALSIIINPLLPFPAASAGEGDYKGVPYAGVFQKTPDFQDTKNHWAESSIKRVYSLLLMTGYGKRFYPGRNLKREEALSVLVRLFYEKAKNYGANNLPGSTATAQVKASEWAKEDIMKAKNMGIISDEEINSMDFTLPASREEIFYFTAKALNLQAEENYGLNLSVFQDAGEIDYKKAGYIASLFEKGYIYGSAGKLYPKKSITRAEFAAFLDRFLEKDSSPYTVKEGKVTGRDSAYIQIRLYTGENIKIERVKGSLDFPVLKGKNLYLSDSLNAGDQVKLFIKNDSVLLVQVLGNGEKAISGTIEKYDQTKRLMVLKTEDKNIKDYYLVSGAEVYMGQERVSEKEIQSGVEATVRVFGDRVFAVYLKGEDYRAPGEVTVKGMVLTASAEKDAVKVTLVNFDGESRVYEEFYVYPDTEVLKAGNKVDYENISPGDELEARVISSGQTKKALQVSLLPGGRVNAILKGKIEKSDFSGALLLSNVKEFFMGRFYDKGRLFKINIDGDTKAYLSGERIPVNDVLKLQGKEAYVACSGEEKNYKALKVIVKNGDEYLENGFFKPVWSLNIINFTGSQGTFDDSTIASYNDTLILPEVLEEQKEAFAVFNKEGNSIRIPIIYQPVYYPPDISIIKGKIYEIREDSVGIKYQRELYKNDWNSKDSAINYHNLKDSLYFVDFTSSKAKVLTREDFIKDRFYKNYYYKEAYLVKKRDSVLGIVLVDGEKEDIISLGRISSIAMPPEAATVERMQDFSPFNGKWNYDSASLDINLSGALVIKEGEILDPYGLNVSDRIYFIRDNNRALVIFKF</sequence>
<reference evidence="3 4" key="1">
    <citation type="submission" date="2015-12" db="EMBL/GenBank/DDBJ databases">
        <title>Draft genome of Thermovenabulum gondwanense isolated from a red thermophilic microbial mat colonisisng an outflow channel of a bore well.</title>
        <authorList>
            <person name="Patel B.K."/>
        </authorList>
    </citation>
    <scope>NUCLEOTIDE SEQUENCE [LARGE SCALE GENOMIC DNA]</scope>
    <source>
        <strain evidence="3 4">R270</strain>
    </source>
</reference>
<comment type="caution">
    <text evidence="3">The sequence shown here is derived from an EMBL/GenBank/DDBJ whole genome shotgun (WGS) entry which is preliminary data.</text>
</comment>
<dbReference type="InterPro" id="IPR001119">
    <property type="entry name" value="SLH_dom"/>
</dbReference>
<name>A0A162MIA2_9FIRM</name>